<dbReference type="Gene3D" id="3.40.50.620">
    <property type="entry name" value="HUPs"/>
    <property type="match status" value="1"/>
</dbReference>
<organism evidence="2 3">
    <name type="scientific">Mucilaginibacter angelicae</name>
    <dbReference type="NCBI Taxonomy" id="869718"/>
    <lineage>
        <taxon>Bacteria</taxon>
        <taxon>Pseudomonadati</taxon>
        <taxon>Bacteroidota</taxon>
        <taxon>Sphingobacteriia</taxon>
        <taxon>Sphingobacteriales</taxon>
        <taxon>Sphingobacteriaceae</taxon>
        <taxon>Mucilaginibacter</taxon>
    </lineage>
</organism>
<accession>A0ABV6L593</accession>
<dbReference type="RefSeq" id="WP_377022502.1">
    <property type="nucleotide sequence ID" value="NZ_JBHLTS010000021.1"/>
</dbReference>
<keyword evidence="3" id="KW-1185">Reference proteome</keyword>
<reference evidence="2 3" key="1">
    <citation type="submission" date="2024-09" db="EMBL/GenBank/DDBJ databases">
        <authorList>
            <person name="Sun Q."/>
            <person name="Mori K."/>
        </authorList>
    </citation>
    <scope>NUCLEOTIDE SEQUENCE [LARGE SCALE GENOMIC DNA]</scope>
    <source>
        <strain evidence="2 3">NCAIM B.02415</strain>
    </source>
</reference>
<sequence length="248" mass="28644">MTRVFNLSGGKTSAYMTIAEKPGPEDIVLFTDTGREHPATYRFLDEIERHEGFKIHRVTYTHPRSPGKTGFDALTHWKHYLPNRVKRICTVELKIMTARRYLRPLIGTRFEQFIGFRADEPQRVKNFKGTYKHTVTRFPLYEQGITKAMINAYWETRPYNLEIPPILGNCDLCFLKGKSNIIKIMAQYPELAEKWIEDERRSAAGRDKPSGTFFKDTTYAELLEIALAQKTNYSLEDAEPAYSCACTA</sequence>
<dbReference type="InterPro" id="IPR002500">
    <property type="entry name" value="PAPS_reduct_dom"/>
</dbReference>
<dbReference type="SUPFAM" id="SSF52402">
    <property type="entry name" value="Adenine nucleotide alpha hydrolases-like"/>
    <property type="match status" value="1"/>
</dbReference>
<dbReference type="Proteomes" id="UP001589828">
    <property type="component" value="Unassembled WGS sequence"/>
</dbReference>
<gene>
    <name evidence="2" type="ORF">ACFFGT_10615</name>
</gene>
<evidence type="ECO:0000313" key="3">
    <source>
        <dbReference type="Proteomes" id="UP001589828"/>
    </source>
</evidence>
<proteinExistence type="predicted"/>
<evidence type="ECO:0000313" key="2">
    <source>
        <dbReference type="EMBL" id="MFC0514658.1"/>
    </source>
</evidence>
<protein>
    <submittedName>
        <fullName evidence="2">Phosphoadenosine phosphosulfate reductase family protein</fullName>
    </submittedName>
</protein>
<dbReference type="Pfam" id="PF01507">
    <property type="entry name" value="PAPS_reduct"/>
    <property type="match status" value="1"/>
</dbReference>
<dbReference type="InterPro" id="IPR014729">
    <property type="entry name" value="Rossmann-like_a/b/a_fold"/>
</dbReference>
<evidence type="ECO:0000259" key="1">
    <source>
        <dbReference type="Pfam" id="PF01507"/>
    </source>
</evidence>
<name>A0ABV6L593_9SPHI</name>
<dbReference type="EMBL" id="JBHLTS010000021">
    <property type="protein sequence ID" value="MFC0514658.1"/>
    <property type="molecule type" value="Genomic_DNA"/>
</dbReference>
<feature type="domain" description="Phosphoadenosine phosphosulphate reductase" evidence="1">
    <location>
        <begin position="4"/>
        <end position="125"/>
    </location>
</feature>
<comment type="caution">
    <text evidence="2">The sequence shown here is derived from an EMBL/GenBank/DDBJ whole genome shotgun (WGS) entry which is preliminary data.</text>
</comment>